<dbReference type="Proteomes" id="UP000254575">
    <property type="component" value="Unassembled WGS sequence"/>
</dbReference>
<keyword evidence="7 8" id="KW-0472">Membrane</keyword>
<name>A0A380MX02_9GAMM</name>
<feature type="transmembrane region" description="Helical" evidence="8">
    <location>
        <begin position="91"/>
        <end position="112"/>
    </location>
</feature>
<dbReference type="NCBIfam" id="TIGR00751">
    <property type="entry name" value="menA"/>
    <property type="match status" value="1"/>
</dbReference>
<dbReference type="GO" id="GO:0042371">
    <property type="term" value="P:vitamin K biosynthetic process"/>
    <property type="evidence" value="ECO:0007669"/>
    <property type="project" value="TreeGrafter"/>
</dbReference>
<dbReference type="PANTHER" id="PTHR13929">
    <property type="entry name" value="1,4-DIHYDROXY-2-NAPHTHOATE OCTAPRENYLTRANSFERASE"/>
    <property type="match status" value="1"/>
</dbReference>
<keyword evidence="6 8" id="KW-1133">Transmembrane helix</keyword>
<evidence type="ECO:0000313" key="10">
    <source>
        <dbReference type="EMBL" id="SUO96241.1"/>
    </source>
</evidence>
<evidence type="ECO:0000256" key="4">
    <source>
        <dbReference type="ARBA" id="ARBA00022679"/>
    </source>
</evidence>
<dbReference type="EMBL" id="UHIA01000004">
    <property type="protein sequence ID" value="SUO96241.1"/>
    <property type="molecule type" value="Genomic_DNA"/>
</dbReference>
<evidence type="ECO:0000256" key="1">
    <source>
        <dbReference type="ARBA" id="ARBA00004141"/>
    </source>
</evidence>
<comment type="catalytic activity">
    <reaction evidence="8">
        <text>an all-trans-polyprenyl diphosphate + 1,4-dihydroxy-2-naphthoate + H(+) = a 2-demethylmenaquinol + CO2 + diphosphate</text>
        <dbReference type="Rhea" id="RHEA:26478"/>
        <dbReference type="Rhea" id="RHEA-COMP:9563"/>
        <dbReference type="Rhea" id="RHEA-COMP:9564"/>
        <dbReference type="ChEBI" id="CHEBI:11173"/>
        <dbReference type="ChEBI" id="CHEBI:15378"/>
        <dbReference type="ChEBI" id="CHEBI:16526"/>
        <dbReference type="ChEBI" id="CHEBI:33019"/>
        <dbReference type="ChEBI" id="CHEBI:55437"/>
        <dbReference type="ChEBI" id="CHEBI:58914"/>
        <dbReference type="EC" id="2.5.1.74"/>
    </reaction>
</comment>
<proteinExistence type="inferred from homology"/>
<dbReference type="RefSeq" id="WP_245888030.1">
    <property type="nucleotide sequence ID" value="NZ_UHIA01000004.1"/>
</dbReference>
<evidence type="ECO:0000256" key="3">
    <source>
        <dbReference type="ARBA" id="ARBA00022475"/>
    </source>
</evidence>
<keyword evidence="11" id="KW-1185">Reference proteome</keyword>
<dbReference type="GO" id="GO:0009234">
    <property type="term" value="P:menaquinone biosynthetic process"/>
    <property type="evidence" value="ECO:0007669"/>
    <property type="project" value="UniProtKB-UniRule"/>
</dbReference>
<protein>
    <recommendedName>
        <fullName evidence="8 9">1,4-dihydroxy-2-naphthoate octaprenyltransferase</fullName>
        <shortName evidence="8">DHNA-octaprenyltransferase</shortName>
        <ecNumber evidence="8 9">2.5.1.74</ecNumber>
    </recommendedName>
</protein>
<evidence type="ECO:0000256" key="8">
    <source>
        <dbReference type="HAMAP-Rule" id="MF_01937"/>
    </source>
</evidence>
<feature type="transmembrane region" description="Helical" evidence="8">
    <location>
        <begin position="174"/>
        <end position="193"/>
    </location>
</feature>
<evidence type="ECO:0000256" key="2">
    <source>
        <dbReference type="ARBA" id="ARBA00022428"/>
    </source>
</evidence>
<keyword evidence="4 8" id="KW-0808">Transferase</keyword>
<dbReference type="InterPro" id="IPR044878">
    <property type="entry name" value="UbiA_sf"/>
</dbReference>
<organism evidence="10 11">
    <name type="scientific">Suttonella indologenes</name>
    <dbReference type="NCBI Taxonomy" id="13276"/>
    <lineage>
        <taxon>Bacteria</taxon>
        <taxon>Pseudomonadati</taxon>
        <taxon>Pseudomonadota</taxon>
        <taxon>Gammaproteobacteria</taxon>
        <taxon>Cardiobacteriales</taxon>
        <taxon>Cardiobacteriaceae</taxon>
        <taxon>Suttonella</taxon>
    </lineage>
</organism>
<dbReference type="GO" id="GO:0046428">
    <property type="term" value="F:1,4-dihydroxy-2-naphthoate polyprenyltransferase activity"/>
    <property type="evidence" value="ECO:0007669"/>
    <property type="project" value="UniProtKB-UniRule"/>
</dbReference>
<comment type="subcellular location">
    <subcellularLocation>
        <location evidence="8">Cell membrane</location>
        <topology evidence="8">Multi-pass membrane protein</topology>
    </subcellularLocation>
    <subcellularLocation>
        <location evidence="1">Membrane</location>
        <topology evidence="1">Multi-pass membrane protein</topology>
    </subcellularLocation>
</comment>
<dbReference type="UniPathway" id="UPA00079">
    <property type="reaction ID" value="UER00168"/>
</dbReference>
<dbReference type="PIRSF" id="PIRSF005355">
    <property type="entry name" value="UBIAD1"/>
    <property type="match status" value="1"/>
</dbReference>
<feature type="transmembrane region" description="Helical" evidence="8">
    <location>
        <begin position="38"/>
        <end position="56"/>
    </location>
</feature>
<comment type="function">
    <text evidence="8">Conversion of 1,4-dihydroxy-2-naphthoate (DHNA) to demethylmenaquinone (DMK).</text>
</comment>
<evidence type="ECO:0000256" key="7">
    <source>
        <dbReference type="ARBA" id="ARBA00023136"/>
    </source>
</evidence>
<evidence type="ECO:0000256" key="9">
    <source>
        <dbReference type="NCBIfam" id="TIGR00751"/>
    </source>
</evidence>
<comment type="pathway">
    <text evidence="8">Quinol/quinone metabolism; menaquinone biosynthesis; menaquinol from 1,4-dihydroxy-2-naphthoate: step 1/2.</text>
</comment>
<dbReference type="GO" id="GO:0005886">
    <property type="term" value="C:plasma membrane"/>
    <property type="evidence" value="ECO:0007669"/>
    <property type="project" value="UniProtKB-SubCell"/>
</dbReference>
<feature type="transmembrane region" description="Helical" evidence="8">
    <location>
        <begin position="150"/>
        <end position="168"/>
    </location>
</feature>
<feature type="transmembrane region" description="Helical" evidence="8">
    <location>
        <begin position="224"/>
        <end position="251"/>
    </location>
</feature>
<dbReference type="InterPro" id="IPR000537">
    <property type="entry name" value="UbiA_prenyltransferase"/>
</dbReference>
<keyword evidence="2 8" id="KW-0474">Menaquinone biosynthesis</keyword>
<dbReference type="CDD" id="cd13962">
    <property type="entry name" value="PT_UbiA_UBIAD1"/>
    <property type="match status" value="1"/>
</dbReference>
<evidence type="ECO:0000256" key="6">
    <source>
        <dbReference type="ARBA" id="ARBA00022989"/>
    </source>
</evidence>
<evidence type="ECO:0000256" key="5">
    <source>
        <dbReference type="ARBA" id="ARBA00022692"/>
    </source>
</evidence>
<sequence length="298" mass="32032">MMHTLIALLRPRTLPLAIAVICLGNALAYAQGDWQANIFIFSLLTALSLQMLSNVANDYGDGIRGTDNYRDSSSPTRLTGSGAVSLSSMRLYIVALVLLSIALGGYLISISVKGQGQILLFTALGALSIAAAIFYTVGRYAYGYAGLGEAAVFLFFGIIGVLGSYALQQEHIRLIQLLPAAAIGLLCAAVLNVNNLRDIDSDKQAGKFTLAVRLGFYRAKQFHALLLIGACLLLLIFSLCTDWKSALWLLLFPALRQHGKRVLQTQTPRLIAVELKSIVGLCLGISLLLSIGILFSNL</sequence>
<dbReference type="AlphaFoldDB" id="A0A380MX02"/>
<evidence type="ECO:0000313" key="11">
    <source>
        <dbReference type="Proteomes" id="UP000254575"/>
    </source>
</evidence>
<dbReference type="EC" id="2.5.1.74" evidence="8 9"/>
<dbReference type="Gene3D" id="1.10.357.140">
    <property type="entry name" value="UbiA prenyltransferase"/>
    <property type="match status" value="1"/>
</dbReference>
<dbReference type="Pfam" id="PF01040">
    <property type="entry name" value="UbiA"/>
    <property type="match status" value="1"/>
</dbReference>
<keyword evidence="5 8" id="KW-0812">Transmembrane</keyword>
<reference evidence="10 11" key="1">
    <citation type="submission" date="2018-06" db="EMBL/GenBank/DDBJ databases">
        <authorList>
            <consortium name="Pathogen Informatics"/>
            <person name="Doyle S."/>
        </authorList>
    </citation>
    <scope>NUCLEOTIDE SEQUENCE [LARGE SCALE GENOMIC DNA]</scope>
    <source>
        <strain evidence="10 11">NCTC10717</strain>
    </source>
</reference>
<dbReference type="PANTHER" id="PTHR13929:SF0">
    <property type="entry name" value="UBIA PRENYLTRANSFERASE DOMAIN-CONTAINING PROTEIN 1"/>
    <property type="match status" value="1"/>
</dbReference>
<comment type="similarity">
    <text evidence="8">Belongs to the MenA family. Type 1 subfamily.</text>
</comment>
<feature type="transmembrane region" description="Helical" evidence="8">
    <location>
        <begin position="118"/>
        <end position="138"/>
    </location>
</feature>
<dbReference type="InterPro" id="IPR004657">
    <property type="entry name" value="MenA"/>
</dbReference>
<gene>
    <name evidence="8 10" type="primary">menA</name>
    <name evidence="10" type="ORF">NCTC10717_00902</name>
</gene>
<keyword evidence="3 8" id="KW-1003">Cell membrane</keyword>
<feature type="transmembrane region" description="Helical" evidence="8">
    <location>
        <begin position="271"/>
        <end position="295"/>
    </location>
</feature>
<accession>A0A380MX02</accession>
<dbReference type="HAMAP" id="MF_01937">
    <property type="entry name" value="MenA_1"/>
    <property type="match status" value="1"/>
</dbReference>
<dbReference type="InterPro" id="IPR026046">
    <property type="entry name" value="UBIAD1"/>
</dbReference>